<dbReference type="PANTHER" id="PTHR43415:SF6">
    <property type="entry name" value="SPERMIDINE N(1)-ACETYLTRANSFERASE"/>
    <property type="match status" value="1"/>
</dbReference>
<evidence type="ECO:0000256" key="15">
    <source>
        <dbReference type="ARBA" id="ARBA00073647"/>
    </source>
</evidence>
<evidence type="ECO:0000256" key="12">
    <source>
        <dbReference type="ARBA" id="ARBA00052273"/>
    </source>
</evidence>
<evidence type="ECO:0000256" key="5">
    <source>
        <dbReference type="ARBA" id="ARBA00022490"/>
    </source>
</evidence>
<dbReference type="NCBIfam" id="NF011709">
    <property type="entry name" value="PRK15130.1"/>
    <property type="match status" value="1"/>
</dbReference>
<dbReference type="InterPro" id="IPR000182">
    <property type="entry name" value="GNAT_dom"/>
</dbReference>
<dbReference type="Pfam" id="PF13302">
    <property type="entry name" value="Acetyltransf_3"/>
    <property type="match status" value="1"/>
</dbReference>
<keyword evidence="19" id="KW-1185">Reference proteome</keyword>
<dbReference type="Gene3D" id="3.40.630.30">
    <property type="match status" value="1"/>
</dbReference>
<evidence type="ECO:0000256" key="9">
    <source>
        <dbReference type="ARBA" id="ARBA00023315"/>
    </source>
</evidence>
<gene>
    <name evidence="18" type="ORF">CFK37_18915</name>
</gene>
<organism evidence="18 19">
    <name type="scientific">Virgibacillus phasianinus</name>
    <dbReference type="NCBI Taxonomy" id="2017483"/>
    <lineage>
        <taxon>Bacteria</taxon>
        <taxon>Bacillati</taxon>
        <taxon>Bacillota</taxon>
        <taxon>Bacilli</taxon>
        <taxon>Bacillales</taxon>
        <taxon>Bacillaceae</taxon>
        <taxon>Virgibacillus</taxon>
    </lineage>
</organism>
<dbReference type="Proteomes" id="UP000198312">
    <property type="component" value="Chromosome"/>
</dbReference>
<dbReference type="KEGG" id="vil:CFK37_18915"/>
<protein>
    <recommendedName>
        <fullName evidence="15">Spermidine N(1)-acetyltransferase</fullName>
        <ecNumber evidence="4">2.3.1.57</ecNumber>
    </recommendedName>
    <alternativeName>
        <fullName evidence="16">Spermidine/spermine N(1)-acetyltransferase</fullName>
    </alternativeName>
</protein>
<dbReference type="AlphaFoldDB" id="A0A220U7H4"/>
<comment type="pathway">
    <text evidence="2">Amine and polyamine degradation; spermine degradation.</text>
</comment>
<comment type="catalytic activity">
    <reaction evidence="11">
        <text>spermidine + acetyl-CoA = N(8)-acetylspermidine + CoA + H(+)</text>
        <dbReference type="Rhea" id="RHEA:28270"/>
        <dbReference type="ChEBI" id="CHEBI:15378"/>
        <dbReference type="ChEBI" id="CHEBI:57287"/>
        <dbReference type="ChEBI" id="CHEBI:57288"/>
        <dbReference type="ChEBI" id="CHEBI:57834"/>
        <dbReference type="ChEBI" id="CHEBI:58535"/>
        <dbReference type="EC" id="2.3.1.57"/>
    </reaction>
</comment>
<dbReference type="GO" id="GO:0046872">
    <property type="term" value="F:metal ion binding"/>
    <property type="evidence" value="ECO:0007669"/>
    <property type="project" value="UniProtKB-KW"/>
</dbReference>
<evidence type="ECO:0000256" key="13">
    <source>
        <dbReference type="ARBA" id="ARBA00052368"/>
    </source>
</evidence>
<evidence type="ECO:0000256" key="6">
    <source>
        <dbReference type="ARBA" id="ARBA00022679"/>
    </source>
</evidence>
<evidence type="ECO:0000313" key="18">
    <source>
        <dbReference type="EMBL" id="ASK64078.1"/>
    </source>
</evidence>
<reference evidence="18 19" key="1">
    <citation type="submission" date="2017-07" db="EMBL/GenBank/DDBJ databases">
        <title>Virgibacillus sp. LM2416.</title>
        <authorList>
            <person name="Tak E.J."/>
            <person name="Bae J.-W."/>
        </authorList>
    </citation>
    <scope>NUCLEOTIDE SEQUENCE [LARGE SCALE GENOMIC DNA]</scope>
    <source>
        <strain evidence="18 19">LM2416</strain>
    </source>
</reference>
<evidence type="ECO:0000256" key="3">
    <source>
        <dbReference type="ARBA" id="ARBA00008694"/>
    </source>
</evidence>
<dbReference type="RefSeq" id="WP_089063336.1">
    <property type="nucleotide sequence ID" value="NZ_CP022315.1"/>
</dbReference>
<dbReference type="OrthoDB" id="9795206at2"/>
<evidence type="ECO:0000256" key="7">
    <source>
        <dbReference type="ARBA" id="ARBA00022723"/>
    </source>
</evidence>
<evidence type="ECO:0000256" key="8">
    <source>
        <dbReference type="ARBA" id="ARBA00022842"/>
    </source>
</evidence>
<comment type="pathway">
    <text evidence="14">Amine and polyamine degradation; spermidine degradation.</text>
</comment>
<evidence type="ECO:0000256" key="16">
    <source>
        <dbReference type="ARBA" id="ARBA00079997"/>
    </source>
</evidence>
<comment type="catalytic activity">
    <reaction evidence="12">
        <text>an alkane-alpha,omega-diamine + acetyl-CoA = an N-acetylalkane-alpha,omega-diamine + CoA + H(+)</text>
        <dbReference type="Rhea" id="RHEA:11116"/>
        <dbReference type="Rhea" id="RHEA-COMP:9766"/>
        <dbReference type="Rhea" id="RHEA-COMP:9767"/>
        <dbReference type="ChEBI" id="CHEBI:15378"/>
        <dbReference type="ChEBI" id="CHEBI:57287"/>
        <dbReference type="ChEBI" id="CHEBI:57288"/>
        <dbReference type="ChEBI" id="CHEBI:70977"/>
        <dbReference type="ChEBI" id="CHEBI:70988"/>
        <dbReference type="EC" id="2.3.1.57"/>
    </reaction>
</comment>
<comment type="catalytic activity">
    <reaction evidence="13">
        <text>spermidine + acetyl-CoA = N(1)-acetylspermidine + CoA + H(+)</text>
        <dbReference type="Rhea" id="RHEA:28150"/>
        <dbReference type="ChEBI" id="CHEBI:15378"/>
        <dbReference type="ChEBI" id="CHEBI:57287"/>
        <dbReference type="ChEBI" id="CHEBI:57288"/>
        <dbReference type="ChEBI" id="CHEBI:57834"/>
        <dbReference type="ChEBI" id="CHEBI:58324"/>
        <dbReference type="EC" id="2.3.1.57"/>
    </reaction>
</comment>
<dbReference type="FunFam" id="3.40.630.30:FF:000007">
    <property type="entry name" value="Spermidine N(1)-acetyltransferase"/>
    <property type="match status" value="1"/>
</dbReference>
<evidence type="ECO:0000313" key="19">
    <source>
        <dbReference type="Proteomes" id="UP000198312"/>
    </source>
</evidence>
<evidence type="ECO:0000256" key="2">
    <source>
        <dbReference type="ARBA" id="ARBA00004723"/>
    </source>
</evidence>
<feature type="domain" description="N-acetyltransferase" evidence="17">
    <location>
        <begin position="5"/>
        <end position="165"/>
    </location>
</feature>
<dbReference type="GO" id="GO:0004145">
    <property type="term" value="F:diamine N-acetyltransferase activity"/>
    <property type="evidence" value="ECO:0007669"/>
    <property type="project" value="UniProtKB-EC"/>
</dbReference>
<dbReference type="InterPro" id="IPR016181">
    <property type="entry name" value="Acyl_CoA_acyltransferase"/>
</dbReference>
<comment type="catalytic activity">
    <reaction evidence="10">
        <text>spermine + acetyl-CoA = N(1)-acetylspermine + CoA + H(+)</text>
        <dbReference type="Rhea" id="RHEA:33099"/>
        <dbReference type="ChEBI" id="CHEBI:15378"/>
        <dbReference type="ChEBI" id="CHEBI:45725"/>
        <dbReference type="ChEBI" id="CHEBI:57287"/>
        <dbReference type="ChEBI" id="CHEBI:57288"/>
        <dbReference type="ChEBI" id="CHEBI:58101"/>
        <dbReference type="EC" id="2.3.1.57"/>
    </reaction>
</comment>
<dbReference type="GO" id="GO:0005737">
    <property type="term" value="C:cytoplasm"/>
    <property type="evidence" value="ECO:0007669"/>
    <property type="project" value="UniProtKB-SubCell"/>
</dbReference>
<dbReference type="PANTHER" id="PTHR43415">
    <property type="entry name" value="SPERMIDINE N(1)-ACETYLTRANSFERASE"/>
    <property type="match status" value="1"/>
</dbReference>
<dbReference type="PROSITE" id="PS51186">
    <property type="entry name" value="GNAT"/>
    <property type="match status" value="1"/>
</dbReference>
<evidence type="ECO:0000259" key="17">
    <source>
        <dbReference type="PROSITE" id="PS51186"/>
    </source>
</evidence>
<keyword evidence="6 18" id="KW-0808">Transferase</keyword>
<evidence type="ECO:0000256" key="4">
    <source>
        <dbReference type="ARBA" id="ARBA00013209"/>
    </source>
</evidence>
<comment type="subcellular location">
    <subcellularLocation>
        <location evidence="1">Cytoplasm</location>
    </subcellularLocation>
</comment>
<evidence type="ECO:0000256" key="14">
    <source>
        <dbReference type="ARBA" id="ARBA00060713"/>
    </source>
</evidence>
<keyword evidence="8" id="KW-0460">Magnesium</keyword>
<keyword evidence="9" id="KW-0012">Acyltransferase</keyword>
<accession>A0A220U7H4</accession>
<evidence type="ECO:0000256" key="10">
    <source>
        <dbReference type="ARBA" id="ARBA00050555"/>
    </source>
</evidence>
<keyword evidence="5" id="KW-0963">Cytoplasm</keyword>
<sequence length="178" mass="21341">MSGKLRLRPLEREDLKFVHELNNDPKIMSYWFEEPYEAFVELRDLYDRHIHDQSERRFIVEKSDETLGLVELVEIDYIHRRSEFQIIIAPKHQGHGYAIDATHLAMDYAFSVLNMHKLYLIVDQENEKAIHIYKKVGFSVEGELKDEFFVEGSYHNAVRMYIFQQQYLENNKRTTDLL</sequence>
<dbReference type="EMBL" id="CP022315">
    <property type="protein sequence ID" value="ASK64078.1"/>
    <property type="molecule type" value="Genomic_DNA"/>
</dbReference>
<dbReference type="SUPFAM" id="SSF55729">
    <property type="entry name" value="Acyl-CoA N-acyltransferases (Nat)"/>
    <property type="match status" value="1"/>
</dbReference>
<evidence type="ECO:0000256" key="11">
    <source>
        <dbReference type="ARBA" id="ARBA00052230"/>
    </source>
</evidence>
<comment type="similarity">
    <text evidence="3">Belongs to the acetyltransferase family.</text>
</comment>
<evidence type="ECO:0000256" key="1">
    <source>
        <dbReference type="ARBA" id="ARBA00004496"/>
    </source>
</evidence>
<name>A0A220U7H4_9BACI</name>
<dbReference type="EC" id="2.3.1.57" evidence="4"/>
<proteinExistence type="inferred from homology"/>
<keyword evidence="7" id="KW-0479">Metal-binding</keyword>